<name>A0ABP0GSB1_CLALP</name>
<keyword evidence="2" id="KW-1133">Transmembrane helix</keyword>
<dbReference type="Gene3D" id="1.20.1070.10">
    <property type="entry name" value="Rhodopsin 7-helix transmembrane proteins"/>
    <property type="match status" value="1"/>
</dbReference>
<proteinExistence type="predicted"/>
<feature type="transmembrane region" description="Helical" evidence="2">
    <location>
        <begin position="66"/>
        <end position="90"/>
    </location>
</feature>
<sequence>MIDRTSFRLPFCSPFHSDHGFMKTTKTLYPYNTSAVRNVSEVLETTSISSSPITVWEALPTACRTVTAILGIVFGLLLLISIVSNFMTAASACASKAKKSVTRDDAQAQRKLLKFMDSIWIQSMFRTSMAFSGIFAGGLLLPFSGITIYNLLSSSAFSENVRHQRQQLAEFEKISCAFFHLTLSACIFSMLGAVGDRFYIMYNLNPFVYLEKNSKPVAISSTPTKPGCKRSLSAITSLHGRKTSLYQKLAVIYLVIVWCASVALAILSVTYGDIKFLLFGEELKNNETPIASRAAFVTVSGNYFMEVMLIYLAFVFIPLLCLILLTAIVVAISFKLQSTTEGLDYYEEARMRSFSLRTQRKLLQPCLMGISPQSTAKKESRIKPKNGPDATFSHKAEHSQQVTSNCQESDVNGVATDCIQDEGDGNNIPLTDLKVPLPPDWIRFSSLKRTYTRNSTVQVDDLAATSLTVPIDSSRAFFGELAETRATLITCAFVTLMLLPLCSLLAIDVFDVETETFGQEIGDLNSTSEYLLSSHTAVNLAYTVKKIL</sequence>
<feature type="transmembrane region" description="Helical" evidence="2">
    <location>
        <begin position="129"/>
        <end position="152"/>
    </location>
</feature>
<dbReference type="Proteomes" id="UP001642483">
    <property type="component" value="Unassembled WGS sequence"/>
</dbReference>
<protein>
    <submittedName>
        <fullName evidence="3">Uncharacterized protein</fullName>
    </submittedName>
</protein>
<feature type="transmembrane region" description="Helical" evidence="2">
    <location>
        <begin position="308"/>
        <end position="334"/>
    </location>
</feature>
<keyword evidence="2" id="KW-0472">Membrane</keyword>
<dbReference type="EMBL" id="CAWYQH010000141">
    <property type="protein sequence ID" value="CAK8694628.1"/>
    <property type="molecule type" value="Genomic_DNA"/>
</dbReference>
<gene>
    <name evidence="3" type="ORF">CVLEPA_LOCUS27983</name>
</gene>
<feature type="transmembrane region" description="Helical" evidence="2">
    <location>
        <begin position="250"/>
        <end position="271"/>
    </location>
</feature>
<comment type="caution">
    <text evidence="3">The sequence shown here is derived from an EMBL/GenBank/DDBJ whole genome shotgun (WGS) entry which is preliminary data.</text>
</comment>
<organism evidence="3 4">
    <name type="scientific">Clavelina lepadiformis</name>
    <name type="common">Light-bulb sea squirt</name>
    <name type="synonym">Ascidia lepadiformis</name>
    <dbReference type="NCBI Taxonomy" id="159417"/>
    <lineage>
        <taxon>Eukaryota</taxon>
        <taxon>Metazoa</taxon>
        <taxon>Chordata</taxon>
        <taxon>Tunicata</taxon>
        <taxon>Ascidiacea</taxon>
        <taxon>Aplousobranchia</taxon>
        <taxon>Clavelinidae</taxon>
        <taxon>Clavelina</taxon>
    </lineage>
</organism>
<evidence type="ECO:0000256" key="1">
    <source>
        <dbReference type="SAM" id="MobiDB-lite"/>
    </source>
</evidence>
<feature type="transmembrane region" description="Helical" evidence="2">
    <location>
        <begin position="486"/>
        <end position="507"/>
    </location>
</feature>
<keyword evidence="2" id="KW-0812">Transmembrane</keyword>
<accession>A0ABP0GSB1</accession>
<evidence type="ECO:0000313" key="4">
    <source>
        <dbReference type="Proteomes" id="UP001642483"/>
    </source>
</evidence>
<evidence type="ECO:0000313" key="3">
    <source>
        <dbReference type="EMBL" id="CAK8694628.1"/>
    </source>
</evidence>
<keyword evidence="4" id="KW-1185">Reference proteome</keyword>
<reference evidence="3 4" key="1">
    <citation type="submission" date="2024-02" db="EMBL/GenBank/DDBJ databases">
        <authorList>
            <person name="Daric V."/>
            <person name="Darras S."/>
        </authorList>
    </citation>
    <scope>NUCLEOTIDE SEQUENCE [LARGE SCALE GENOMIC DNA]</scope>
</reference>
<feature type="region of interest" description="Disordered" evidence="1">
    <location>
        <begin position="375"/>
        <end position="398"/>
    </location>
</feature>
<evidence type="ECO:0000256" key="2">
    <source>
        <dbReference type="SAM" id="Phobius"/>
    </source>
</evidence>